<dbReference type="Proteomes" id="UP000060787">
    <property type="component" value="Chromosome"/>
</dbReference>
<name>A0A0S2F4L9_LYSAN</name>
<evidence type="ECO:0000313" key="1">
    <source>
        <dbReference type="EMBL" id="ALN78454.1"/>
    </source>
</evidence>
<dbReference type="PROSITE" id="PS51257">
    <property type="entry name" value="PROKAR_LIPOPROTEIN"/>
    <property type="match status" value="1"/>
</dbReference>
<evidence type="ECO:0008006" key="3">
    <source>
        <dbReference type="Google" id="ProtNLM"/>
    </source>
</evidence>
<evidence type="ECO:0000313" key="2">
    <source>
        <dbReference type="Proteomes" id="UP000060787"/>
    </source>
</evidence>
<dbReference type="AlphaFoldDB" id="A0A0S2F4L9"/>
<organism evidence="1 2">
    <name type="scientific">Lysobacter antibioticus</name>
    <dbReference type="NCBI Taxonomy" id="84531"/>
    <lineage>
        <taxon>Bacteria</taxon>
        <taxon>Pseudomonadati</taxon>
        <taxon>Pseudomonadota</taxon>
        <taxon>Gammaproteobacteria</taxon>
        <taxon>Lysobacterales</taxon>
        <taxon>Lysobacteraceae</taxon>
        <taxon>Lysobacter</taxon>
    </lineage>
</organism>
<reference evidence="1 2" key="1">
    <citation type="journal article" date="2015" name="BMC Genomics">
        <title>Comparative genomics and metabolic profiling of the genus Lysobacter.</title>
        <authorList>
            <person name="de Bruijn I."/>
            <person name="Cheng X."/>
            <person name="de Jager V."/>
            <person name="Exposito R.G."/>
            <person name="Watrous J."/>
            <person name="Patel N."/>
            <person name="Postma J."/>
            <person name="Dorrestein P.C."/>
            <person name="Kobayashi D."/>
            <person name="Raaijmakers J.M."/>
        </authorList>
    </citation>
    <scope>NUCLEOTIDE SEQUENCE [LARGE SCALE GENOMIC DNA]</scope>
    <source>
        <strain evidence="1 2">76</strain>
    </source>
</reference>
<dbReference type="RefSeq" id="WP_187308449.1">
    <property type="nucleotide sequence ID" value="NZ_CP011129.1"/>
</dbReference>
<keyword evidence="2" id="KW-1185">Reference proteome</keyword>
<dbReference type="KEGG" id="lab:LA76x_0292"/>
<dbReference type="EMBL" id="CP011129">
    <property type="protein sequence ID" value="ALN78454.1"/>
    <property type="molecule type" value="Genomic_DNA"/>
</dbReference>
<accession>A0A0S2F4L9</accession>
<proteinExistence type="predicted"/>
<protein>
    <recommendedName>
        <fullName evidence="3">Lipoprotein</fullName>
    </recommendedName>
</protein>
<sequence length="46" mass="5318">MRSLLVLLTVLWLSGCQPGWEEQLRGDVAFAAQDQQDESESERRLR</sequence>
<gene>
    <name evidence="1" type="ORF">LA76x_0292</name>
</gene>
<dbReference type="PATRIC" id="fig|84531.8.peg.297"/>